<feature type="region of interest" description="Disordered" evidence="1">
    <location>
        <begin position="149"/>
        <end position="234"/>
    </location>
</feature>
<organism evidence="3 4">
    <name type="scientific">Mycena maculata</name>
    <dbReference type="NCBI Taxonomy" id="230809"/>
    <lineage>
        <taxon>Eukaryota</taxon>
        <taxon>Fungi</taxon>
        <taxon>Dikarya</taxon>
        <taxon>Basidiomycota</taxon>
        <taxon>Agaricomycotina</taxon>
        <taxon>Agaricomycetes</taxon>
        <taxon>Agaricomycetidae</taxon>
        <taxon>Agaricales</taxon>
        <taxon>Marasmiineae</taxon>
        <taxon>Mycenaceae</taxon>
        <taxon>Mycena</taxon>
    </lineage>
</organism>
<keyword evidence="2" id="KW-0472">Membrane</keyword>
<feature type="transmembrane region" description="Helical" evidence="2">
    <location>
        <begin position="30"/>
        <end position="53"/>
    </location>
</feature>
<evidence type="ECO:0000313" key="3">
    <source>
        <dbReference type="EMBL" id="KAJ7728283.1"/>
    </source>
</evidence>
<feature type="compositionally biased region" description="Pro residues" evidence="1">
    <location>
        <begin position="157"/>
        <end position="169"/>
    </location>
</feature>
<dbReference type="Proteomes" id="UP001215280">
    <property type="component" value="Unassembled WGS sequence"/>
</dbReference>
<keyword evidence="2" id="KW-0812">Transmembrane</keyword>
<accession>A0AAD7HU65</accession>
<evidence type="ECO:0000256" key="2">
    <source>
        <dbReference type="SAM" id="Phobius"/>
    </source>
</evidence>
<feature type="non-terminal residue" evidence="3">
    <location>
        <position position="256"/>
    </location>
</feature>
<keyword evidence="4" id="KW-1185">Reference proteome</keyword>
<dbReference type="AlphaFoldDB" id="A0AAD7HU65"/>
<gene>
    <name evidence="3" type="ORF">DFH07DRAFT_999008</name>
</gene>
<comment type="caution">
    <text evidence="3">The sequence shown here is derived from an EMBL/GenBank/DDBJ whole genome shotgun (WGS) entry which is preliminary data.</text>
</comment>
<name>A0AAD7HU65_9AGAR</name>
<feature type="compositionally biased region" description="Low complexity" evidence="1">
    <location>
        <begin position="183"/>
        <end position="233"/>
    </location>
</feature>
<protein>
    <submittedName>
        <fullName evidence="3">Uncharacterized protein</fullName>
    </submittedName>
</protein>
<keyword evidence="2" id="KW-1133">Transmembrane helix</keyword>
<sequence length="256" mass="25758">PFFFYSSPSFVLSPHPVLVAFQTVFPCDRFTMFGSITIFSVSISVLFTTRLVVAAPSPSHGARSFLLSLREAIPADDISTQCNDTCAPLQNSLTPLDPSDFTDLCTDEIDSEWSACVACEASAEGASETQLQDAFSAFVDACGQQGFALNGSTVPDGPSPGPSPPPGPSPAASSSPASPSPSAPTSAPVASAAPSQVAPGSSNSTASSTTAKPPSTAAASSPSPSPSKKSGAGRVVLSPGAVTLTLLILAAVSVVY</sequence>
<feature type="transmembrane region" description="Helical" evidence="2">
    <location>
        <begin position="235"/>
        <end position="255"/>
    </location>
</feature>
<evidence type="ECO:0000256" key="1">
    <source>
        <dbReference type="SAM" id="MobiDB-lite"/>
    </source>
</evidence>
<evidence type="ECO:0000313" key="4">
    <source>
        <dbReference type="Proteomes" id="UP001215280"/>
    </source>
</evidence>
<reference evidence="3" key="1">
    <citation type="submission" date="2023-03" db="EMBL/GenBank/DDBJ databases">
        <title>Massive genome expansion in bonnet fungi (Mycena s.s.) driven by repeated elements and novel gene families across ecological guilds.</title>
        <authorList>
            <consortium name="Lawrence Berkeley National Laboratory"/>
            <person name="Harder C.B."/>
            <person name="Miyauchi S."/>
            <person name="Viragh M."/>
            <person name="Kuo A."/>
            <person name="Thoen E."/>
            <person name="Andreopoulos B."/>
            <person name="Lu D."/>
            <person name="Skrede I."/>
            <person name="Drula E."/>
            <person name="Henrissat B."/>
            <person name="Morin E."/>
            <person name="Kohler A."/>
            <person name="Barry K."/>
            <person name="LaButti K."/>
            <person name="Morin E."/>
            <person name="Salamov A."/>
            <person name="Lipzen A."/>
            <person name="Mereny Z."/>
            <person name="Hegedus B."/>
            <person name="Baldrian P."/>
            <person name="Stursova M."/>
            <person name="Weitz H."/>
            <person name="Taylor A."/>
            <person name="Grigoriev I.V."/>
            <person name="Nagy L.G."/>
            <person name="Martin F."/>
            <person name="Kauserud H."/>
        </authorList>
    </citation>
    <scope>NUCLEOTIDE SEQUENCE</scope>
    <source>
        <strain evidence="3">CBHHK188m</strain>
    </source>
</reference>
<dbReference type="EMBL" id="JARJLG010000206">
    <property type="protein sequence ID" value="KAJ7728283.1"/>
    <property type="molecule type" value="Genomic_DNA"/>
</dbReference>
<proteinExistence type="predicted"/>